<protein>
    <recommendedName>
        <fullName evidence="5">Protein kinase domain-containing protein</fullName>
    </recommendedName>
</protein>
<keyword evidence="4" id="KW-1185">Reference proteome</keyword>
<keyword evidence="2" id="KW-0472">Membrane</keyword>
<dbReference type="InterPro" id="IPR011009">
    <property type="entry name" value="Kinase-like_dom_sf"/>
</dbReference>
<dbReference type="Gene3D" id="1.10.510.10">
    <property type="entry name" value="Transferase(Phosphotransferase) domain 1"/>
    <property type="match status" value="1"/>
</dbReference>
<gene>
    <name evidence="3" type="ORF">WCD74_01285</name>
</gene>
<dbReference type="RefSeq" id="WP_337693001.1">
    <property type="nucleotide sequence ID" value="NZ_JBBEGN010000001.1"/>
</dbReference>
<evidence type="ECO:0008006" key="5">
    <source>
        <dbReference type="Google" id="ProtNLM"/>
    </source>
</evidence>
<dbReference type="Gene3D" id="3.30.200.20">
    <property type="entry name" value="Phosphorylase Kinase, domain 1"/>
    <property type="match status" value="1"/>
</dbReference>
<feature type="compositionally biased region" description="Low complexity" evidence="1">
    <location>
        <begin position="246"/>
        <end position="259"/>
    </location>
</feature>
<feature type="region of interest" description="Disordered" evidence="1">
    <location>
        <begin position="237"/>
        <end position="355"/>
    </location>
</feature>
<feature type="transmembrane region" description="Helical" evidence="2">
    <location>
        <begin position="363"/>
        <end position="383"/>
    </location>
</feature>
<keyword evidence="2" id="KW-0812">Transmembrane</keyword>
<proteinExistence type="predicted"/>
<evidence type="ECO:0000256" key="2">
    <source>
        <dbReference type="SAM" id="Phobius"/>
    </source>
</evidence>
<feature type="compositionally biased region" description="Low complexity" evidence="1">
    <location>
        <begin position="398"/>
        <end position="417"/>
    </location>
</feature>
<evidence type="ECO:0000256" key="1">
    <source>
        <dbReference type="SAM" id="MobiDB-lite"/>
    </source>
</evidence>
<accession>A0ABU8MIA4</accession>
<sequence>MTNGTGHVLGDRYRLARQLDGTADRPVWVALDEWSDDDEEVLLALVPGSVGATEEAAAIRRVVGREVRVATGLRSQHVRRVLDVVSDGSGLWVASRTRAGSRTLQEVFDEGPSPDPARLARWGRDVAAGLADMHEAGLEHRAVGAPLIAIDDDGSASLLGAAAGGDRARPGDPDDGDTLGADDVRALGKLLGDTLETRDRSDGASEDRRVEALAALLSRAADGDVRADDLRRRLAETLESQPTSMPAATPAAPAGPGAARTVRLDPAEDIPRDAERPTTRVAPAPAGAPRDLPPWNAAGPGPHSGGPYREAAQPPHGRPGTPPPLPPRSLPHPPPVPGTPPGGQRTVRTPTTRGRDWVTRHRGLVTATAIVVALLVIAGLFVAGVSGMGPQRNDGAGAPTTPTSSVAPAPTATTAASAIGDRRSANPCSLLSASSFAAFGSPILFDDFGPFGSCAVLTGTAQGGSYLTSASFFAAGEFTTTRPTEQVGDVAVTRFAATAVDRCRRLLVLPDETAVEVETRAITAAPGVDPCALADAGTSTAVPVLAGRSTARRALDPSLQLSSLNACAVLDSPALAQVPGIDPTRRIEWFEGWGCSIGYNLALTNAPYVNVSFTRTSPFTGNPTRIGRHSAVLTPTPAAGGRSAACQVNLIQRSYVGGSGRARAEVVQLTVYGSTGDPCATATPVAAATEARLPAPS</sequence>
<dbReference type="SUPFAM" id="SSF56112">
    <property type="entry name" value="Protein kinase-like (PK-like)"/>
    <property type="match status" value="1"/>
</dbReference>
<evidence type="ECO:0000313" key="4">
    <source>
        <dbReference type="Proteomes" id="UP001385809"/>
    </source>
</evidence>
<feature type="compositionally biased region" description="Basic and acidic residues" evidence="1">
    <location>
        <begin position="262"/>
        <end position="278"/>
    </location>
</feature>
<reference evidence="3 4" key="1">
    <citation type="submission" date="2024-03" db="EMBL/GenBank/DDBJ databases">
        <title>Actinomycetospora sp. OC33-EN08, a novel actinomycete isolated from wild orchid (Aerides multiflora).</title>
        <authorList>
            <person name="Suriyachadkun C."/>
        </authorList>
    </citation>
    <scope>NUCLEOTIDE SEQUENCE [LARGE SCALE GENOMIC DNA]</scope>
    <source>
        <strain evidence="3 4">OC33-EN08</strain>
    </source>
</reference>
<feature type="region of interest" description="Disordered" evidence="1">
    <location>
        <begin position="161"/>
        <end position="182"/>
    </location>
</feature>
<feature type="compositionally biased region" description="Low complexity" evidence="1">
    <location>
        <begin position="342"/>
        <end position="352"/>
    </location>
</feature>
<feature type="compositionally biased region" description="Pro residues" evidence="1">
    <location>
        <begin position="316"/>
        <end position="340"/>
    </location>
</feature>
<keyword evidence="2" id="KW-1133">Transmembrane helix</keyword>
<dbReference type="EMBL" id="JBBEGN010000001">
    <property type="protein sequence ID" value="MEJ2866377.1"/>
    <property type="molecule type" value="Genomic_DNA"/>
</dbReference>
<organism evidence="3 4">
    <name type="scientific">Actinomycetospora aurantiaca</name>
    <dbReference type="NCBI Taxonomy" id="3129233"/>
    <lineage>
        <taxon>Bacteria</taxon>
        <taxon>Bacillati</taxon>
        <taxon>Actinomycetota</taxon>
        <taxon>Actinomycetes</taxon>
        <taxon>Pseudonocardiales</taxon>
        <taxon>Pseudonocardiaceae</taxon>
        <taxon>Actinomycetospora</taxon>
    </lineage>
</organism>
<dbReference type="Proteomes" id="UP001385809">
    <property type="component" value="Unassembled WGS sequence"/>
</dbReference>
<comment type="caution">
    <text evidence="3">The sequence shown here is derived from an EMBL/GenBank/DDBJ whole genome shotgun (WGS) entry which is preliminary data.</text>
</comment>
<evidence type="ECO:0000313" key="3">
    <source>
        <dbReference type="EMBL" id="MEJ2866377.1"/>
    </source>
</evidence>
<name>A0ABU8MIA4_9PSEU</name>
<feature type="region of interest" description="Disordered" evidence="1">
    <location>
        <begin position="393"/>
        <end position="417"/>
    </location>
</feature>